<proteinExistence type="predicted"/>
<keyword evidence="3" id="KW-1185">Reference proteome</keyword>
<dbReference type="AlphaFoldDB" id="A0A1V4SKA7"/>
<protein>
    <recommendedName>
        <fullName evidence="4">tRNA(Glu)-specific nuclease WapA</fullName>
    </recommendedName>
</protein>
<dbReference type="Proteomes" id="UP000191554">
    <property type="component" value="Unassembled WGS sequence"/>
</dbReference>
<organism evidence="2 3">
    <name type="scientific">Ruminiclostridium hungatei</name>
    <name type="common">Clostridium hungatei</name>
    <dbReference type="NCBI Taxonomy" id="48256"/>
    <lineage>
        <taxon>Bacteria</taxon>
        <taxon>Bacillati</taxon>
        <taxon>Bacillota</taxon>
        <taxon>Clostridia</taxon>
        <taxon>Eubacteriales</taxon>
        <taxon>Oscillospiraceae</taxon>
        <taxon>Ruminiclostridium</taxon>
    </lineage>
</organism>
<evidence type="ECO:0008006" key="4">
    <source>
        <dbReference type="Google" id="ProtNLM"/>
    </source>
</evidence>
<name>A0A1V4SKA7_RUMHU</name>
<accession>A0A1V4SKA7</accession>
<evidence type="ECO:0000313" key="2">
    <source>
        <dbReference type="EMBL" id="OPX44213.1"/>
    </source>
</evidence>
<feature type="coiled-coil region" evidence="1">
    <location>
        <begin position="450"/>
        <end position="481"/>
    </location>
</feature>
<dbReference type="InterPro" id="IPR022385">
    <property type="entry name" value="Rhs_assc_core"/>
</dbReference>
<keyword evidence="1" id="KW-0175">Coiled coil</keyword>
<evidence type="ECO:0000313" key="3">
    <source>
        <dbReference type="Proteomes" id="UP000191554"/>
    </source>
</evidence>
<comment type="caution">
    <text evidence="2">The sequence shown here is derived from an EMBL/GenBank/DDBJ whole genome shotgun (WGS) entry which is preliminary data.</text>
</comment>
<gene>
    <name evidence="2" type="ORF">CLHUN_17670</name>
</gene>
<evidence type="ECO:0000256" key="1">
    <source>
        <dbReference type="SAM" id="Coils"/>
    </source>
</evidence>
<dbReference type="Gene3D" id="2.180.10.10">
    <property type="entry name" value="RHS repeat-associated core"/>
    <property type="match status" value="1"/>
</dbReference>
<dbReference type="NCBIfam" id="TIGR03696">
    <property type="entry name" value="Rhs_assc_core"/>
    <property type="match status" value="1"/>
</dbReference>
<sequence>MYDAKTARFMQEDTYTGNAGDPLSLNLYTYCHNEPVMYSDPTGHFEKTDELIKDQATLGLLEIYGKNWDTYNKKANEYKNNDKELYDFYISLRNEQHDKAEATRADYVVDNGKYAYDYAKEKLGEAKANYILAVENYYSDNKGMAKEQVYRAMNVKQTNDITFNEQLLFNAQQQARNGLDKILMQKINKSNPWDISFNSFSFGTEYYNKSYNANTSNSVWQTFAFIGGMFLDKNNPSNSGPDIADKRSQIIIDYTSQGLSGLLIDGGEPGGMEFLNIIDPFQHARNANKAEMISNFVNQSEYKYLIDAEQGSTITKKFITKVDEYRKVVEKREYKYGDDKQSRIYKKLILEYINIVINENKNHDATVKKFNSQLRKCLIKDRKGNFMHSKSKKTIYCIFILILIIFTQSACESKYKEFDSAFMLDYYKIIQDIDSEKVDDILFKLQSKENTEILDNMNNLLEDNKELRKKNEKRYDELQELYTGLIDLKDAYKKWESYDFDRQQYLNTQLNNIYVYLSLLESDKEGNTK</sequence>
<dbReference type="EMBL" id="MZGX01000010">
    <property type="protein sequence ID" value="OPX44213.1"/>
    <property type="molecule type" value="Genomic_DNA"/>
</dbReference>
<dbReference type="STRING" id="48256.CLHUN_17670"/>
<reference evidence="2 3" key="1">
    <citation type="submission" date="2017-03" db="EMBL/GenBank/DDBJ databases">
        <title>Genome sequence of Clostridium hungatei DSM 14427.</title>
        <authorList>
            <person name="Poehlein A."/>
            <person name="Daniel R."/>
        </authorList>
    </citation>
    <scope>NUCLEOTIDE SEQUENCE [LARGE SCALE GENOMIC DNA]</scope>
    <source>
        <strain evidence="2 3">DSM 14427</strain>
    </source>
</reference>